<reference evidence="4" key="1">
    <citation type="journal article" date="2014" name="Sci. Data">
        <title>Genomes of diverse isolates of the marine cyanobacterium Prochlorococcus.</title>
        <authorList>
            <person name="Biller S."/>
            <person name="Berube P."/>
            <person name="Thompson J."/>
            <person name="Kelly L."/>
            <person name="Roggensack S."/>
            <person name="Awad L."/>
            <person name="Roache-Johnson K."/>
            <person name="Ding H."/>
            <person name="Giovannoni S.J."/>
            <person name="Moore L.R."/>
            <person name="Chisholm S.W."/>
        </authorList>
    </citation>
    <scope>NUCLEOTIDE SEQUENCE [LARGE SCALE GENOMIC DNA]</scope>
    <source>
        <strain evidence="4">GP2</strain>
    </source>
</reference>
<comment type="subunit">
    <text evidence="2">Heterotrimer of A, B and C subunits.</text>
</comment>
<dbReference type="GO" id="GO:0070681">
    <property type="term" value="P:glutaminyl-tRNAGln biosynthesis via transamidation"/>
    <property type="evidence" value="ECO:0007669"/>
    <property type="project" value="TreeGrafter"/>
</dbReference>
<dbReference type="PANTHER" id="PTHR15004">
    <property type="entry name" value="GLUTAMYL-TRNA(GLN) AMIDOTRANSFERASE SUBUNIT C, MITOCHONDRIAL"/>
    <property type="match status" value="1"/>
</dbReference>
<dbReference type="SUPFAM" id="SSF141000">
    <property type="entry name" value="Glu-tRNAGln amidotransferase C subunit"/>
    <property type="match status" value="1"/>
</dbReference>
<dbReference type="GO" id="GO:0006450">
    <property type="term" value="P:regulation of translational fidelity"/>
    <property type="evidence" value="ECO:0007669"/>
    <property type="project" value="InterPro"/>
</dbReference>
<evidence type="ECO:0000313" key="3">
    <source>
        <dbReference type="EMBL" id="KGF88473.1"/>
    </source>
</evidence>
<keyword evidence="1 2" id="KW-0648">Protein biosynthesis</keyword>
<dbReference type="GO" id="GO:0016740">
    <property type="term" value="F:transferase activity"/>
    <property type="evidence" value="ECO:0007669"/>
    <property type="project" value="UniProtKB-KW"/>
</dbReference>
<dbReference type="GO" id="GO:0050566">
    <property type="term" value="F:asparaginyl-tRNA synthase (glutamine-hydrolyzing) activity"/>
    <property type="evidence" value="ECO:0007669"/>
    <property type="project" value="RHEA"/>
</dbReference>
<comment type="caution">
    <text evidence="3">The sequence shown here is derived from an EMBL/GenBank/DDBJ whole genome shotgun (WGS) entry which is preliminary data.</text>
</comment>
<dbReference type="GO" id="GO:0006412">
    <property type="term" value="P:translation"/>
    <property type="evidence" value="ECO:0007669"/>
    <property type="project" value="UniProtKB-UniRule"/>
</dbReference>
<dbReference type="InterPro" id="IPR036113">
    <property type="entry name" value="Asp/Glu-ADT_sf_sub_c"/>
</dbReference>
<dbReference type="Gene3D" id="1.10.20.60">
    <property type="entry name" value="Glu-tRNAGln amidotransferase C subunit, N-terminal domain"/>
    <property type="match status" value="1"/>
</dbReference>
<comment type="catalytic activity">
    <reaction evidence="2">
        <text>L-glutamyl-tRNA(Gln) + L-glutamine + ATP + H2O = L-glutaminyl-tRNA(Gln) + L-glutamate + ADP + phosphate + H(+)</text>
        <dbReference type="Rhea" id="RHEA:17521"/>
        <dbReference type="Rhea" id="RHEA-COMP:9681"/>
        <dbReference type="Rhea" id="RHEA-COMP:9684"/>
        <dbReference type="ChEBI" id="CHEBI:15377"/>
        <dbReference type="ChEBI" id="CHEBI:15378"/>
        <dbReference type="ChEBI" id="CHEBI:29985"/>
        <dbReference type="ChEBI" id="CHEBI:30616"/>
        <dbReference type="ChEBI" id="CHEBI:43474"/>
        <dbReference type="ChEBI" id="CHEBI:58359"/>
        <dbReference type="ChEBI" id="CHEBI:78520"/>
        <dbReference type="ChEBI" id="CHEBI:78521"/>
        <dbReference type="ChEBI" id="CHEBI:456216"/>
    </reaction>
</comment>
<organism evidence="3 4">
    <name type="scientific">Prochlorococcus marinus str. GP2</name>
    <dbReference type="NCBI Taxonomy" id="59925"/>
    <lineage>
        <taxon>Bacteria</taxon>
        <taxon>Bacillati</taxon>
        <taxon>Cyanobacteriota</taxon>
        <taxon>Cyanophyceae</taxon>
        <taxon>Synechococcales</taxon>
        <taxon>Prochlorococcaceae</taxon>
        <taxon>Prochlorococcus</taxon>
    </lineage>
</organism>
<keyword evidence="2" id="KW-0067">ATP-binding</keyword>
<dbReference type="AlphaFoldDB" id="A0A0A1ZJT8"/>
<dbReference type="Proteomes" id="UP000030598">
    <property type="component" value="Unassembled WGS sequence"/>
</dbReference>
<protein>
    <recommendedName>
        <fullName evidence="2">Aspartyl/glutamyl-tRNA(Asn/Gln) amidotransferase subunit C</fullName>
        <shortName evidence="2">Asp/Glu-ADT subunit C</shortName>
        <ecNumber evidence="2">6.3.5.-</ecNumber>
    </recommendedName>
</protein>
<comment type="function">
    <text evidence="2">Allows the formation of correctly charged Asn-tRNA(Asn) or Gln-tRNA(Gln) through the transamidation of misacylated Asp-tRNA(Asn) or Glu-tRNA(Gln) in organisms which lack either or both of asparaginyl-tRNA or glutaminyl-tRNA synthetases. The reaction takes place in the presence of glutamine and ATP through an activated phospho-Asp-tRNA(Asn) or phospho-Glu-tRNA(Gln).</text>
</comment>
<dbReference type="InterPro" id="IPR003837">
    <property type="entry name" value="GatC"/>
</dbReference>
<keyword evidence="2 3" id="KW-0436">Ligase</keyword>
<evidence type="ECO:0000256" key="2">
    <source>
        <dbReference type="HAMAP-Rule" id="MF_00122"/>
    </source>
</evidence>
<dbReference type="HAMAP" id="MF_00122">
    <property type="entry name" value="GatC"/>
    <property type="match status" value="1"/>
</dbReference>
<keyword evidence="2" id="KW-0547">Nucleotide-binding</keyword>
<evidence type="ECO:0000256" key="1">
    <source>
        <dbReference type="ARBA" id="ARBA00022917"/>
    </source>
</evidence>
<dbReference type="GO" id="GO:0005524">
    <property type="term" value="F:ATP binding"/>
    <property type="evidence" value="ECO:0007669"/>
    <property type="project" value="UniProtKB-KW"/>
</dbReference>
<dbReference type="STRING" id="59925.EU91_0406"/>
<keyword evidence="3" id="KW-0808">Transferase</keyword>
<dbReference type="PANTHER" id="PTHR15004:SF0">
    <property type="entry name" value="GLUTAMYL-TRNA(GLN) AMIDOTRANSFERASE SUBUNIT C, MITOCHONDRIAL"/>
    <property type="match status" value="1"/>
</dbReference>
<dbReference type="OrthoDB" id="9813938at2"/>
<dbReference type="Pfam" id="PF02686">
    <property type="entry name" value="GatC"/>
    <property type="match status" value="1"/>
</dbReference>
<proteinExistence type="inferred from homology"/>
<accession>A0A0A1ZJT8</accession>
<sequence>MTKITKEEVKKVAHLARLELNENEINNHVKQLEKILDYIRQLEKIDTDDVPCTTRAIEVVNVFRKDEKKNSDCNEELLELGPSREDKYFKVPKIINE</sequence>
<name>A0A0A1ZJT8_PROMR</name>
<dbReference type="EC" id="6.3.5.-" evidence="2"/>
<dbReference type="RefSeq" id="WP_032524000.1">
    <property type="nucleotide sequence ID" value="NZ_CP138934.1"/>
</dbReference>
<dbReference type="eggNOG" id="COG0721">
    <property type="taxonomic scope" value="Bacteria"/>
</dbReference>
<comment type="catalytic activity">
    <reaction evidence="2">
        <text>L-aspartyl-tRNA(Asn) + L-glutamine + ATP + H2O = L-asparaginyl-tRNA(Asn) + L-glutamate + ADP + phosphate + 2 H(+)</text>
        <dbReference type="Rhea" id="RHEA:14513"/>
        <dbReference type="Rhea" id="RHEA-COMP:9674"/>
        <dbReference type="Rhea" id="RHEA-COMP:9677"/>
        <dbReference type="ChEBI" id="CHEBI:15377"/>
        <dbReference type="ChEBI" id="CHEBI:15378"/>
        <dbReference type="ChEBI" id="CHEBI:29985"/>
        <dbReference type="ChEBI" id="CHEBI:30616"/>
        <dbReference type="ChEBI" id="CHEBI:43474"/>
        <dbReference type="ChEBI" id="CHEBI:58359"/>
        <dbReference type="ChEBI" id="CHEBI:78515"/>
        <dbReference type="ChEBI" id="CHEBI:78516"/>
        <dbReference type="ChEBI" id="CHEBI:456216"/>
    </reaction>
</comment>
<comment type="similarity">
    <text evidence="2">Belongs to the GatC family.</text>
</comment>
<evidence type="ECO:0000313" key="4">
    <source>
        <dbReference type="Proteomes" id="UP000030598"/>
    </source>
</evidence>
<dbReference type="EMBL" id="JNAH01000003">
    <property type="protein sequence ID" value="KGF88473.1"/>
    <property type="molecule type" value="Genomic_DNA"/>
</dbReference>
<dbReference type="GO" id="GO:0050567">
    <property type="term" value="F:glutaminyl-tRNA synthase (glutamine-hydrolyzing) activity"/>
    <property type="evidence" value="ECO:0007669"/>
    <property type="project" value="UniProtKB-UniRule"/>
</dbReference>
<dbReference type="NCBIfam" id="TIGR00135">
    <property type="entry name" value="gatC"/>
    <property type="match status" value="1"/>
</dbReference>
<gene>
    <name evidence="2" type="primary">gatC</name>
    <name evidence="3" type="ORF">EU91_0406</name>
</gene>